<accession>A0A4S8MAG7</accession>
<protein>
    <submittedName>
        <fullName evidence="1">Uncharacterized protein</fullName>
    </submittedName>
</protein>
<dbReference type="Proteomes" id="UP000297245">
    <property type="component" value="Unassembled WGS sequence"/>
</dbReference>
<dbReference type="AlphaFoldDB" id="A0A4S8MAG7"/>
<organism evidence="1 2">
    <name type="scientific">Dendrothele bispora (strain CBS 962.96)</name>
    <dbReference type="NCBI Taxonomy" id="1314807"/>
    <lineage>
        <taxon>Eukaryota</taxon>
        <taxon>Fungi</taxon>
        <taxon>Dikarya</taxon>
        <taxon>Basidiomycota</taxon>
        <taxon>Agaricomycotina</taxon>
        <taxon>Agaricomycetes</taxon>
        <taxon>Agaricomycetidae</taxon>
        <taxon>Agaricales</taxon>
        <taxon>Agaricales incertae sedis</taxon>
        <taxon>Dendrothele</taxon>
    </lineage>
</organism>
<keyword evidence="2" id="KW-1185">Reference proteome</keyword>
<name>A0A4S8MAG7_DENBC</name>
<sequence>MYASLPCSDGPVPCISSASNTSFSCWLKRCAFLLQSMYVTLYILMDPNLSLFLQLEKIRNAQKKLKYINRMG</sequence>
<evidence type="ECO:0000313" key="2">
    <source>
        <dbReference type="Proteomes" id="UP000297245"/>
    </source>
</evidence>
<dbReference type="EMBL" id="ML179123">
    <property type="protein sequence ID" value="THU99201.1"/>
    <property type="molecule type" value="Genomic_DNA"/>
</dbReference>
<reference evidence="1 2" key="1">
    <citation type="journal article" date="2019" name="Nat. Ecol. Evol.">
        <title>Megaphylogeny resolves global patterns of mushroom evolution.</title>
        <authorList>
            <person name="Varga T."/>
            <person name="Krizsan K."/>
            <person name="Foldi C."/>
            <person name="Dima B."/>
            <person name="Sanchez-Garcia M."/>
            <person name="Sanchez-Ramirez S."/>
            <person name="Szollosi G.J."/>
            <person name="Szarkandi J.G."/>
            <person name="Papp V."/>
            <person name="Albert L."/>
            <person name="Andreopoulos W."/>
            <person name="Angelini C."/>
            <person name="Antonin V."/>
            <person name="Barry K.W."/>
            <person name="Bougher N.L."/>
            <person name="Buchanan P."/>
            <person name="Buyck B."/>
            <person name="Bense V."/>
            <person name="Catcheside P."/>
            <person name="Chovatia M."/>
            <person name="Cooper J."/>
            <person name="Damon W."/>
            <person name="Desjardin D."/>
            <person name="Finy P."/>
            <person name="Geml J."/>
            <person name="Haridas S."/>
            <person name="Hughes K."/>
            <person name="Justo A."/>
            <person name="Karasinski D."/>
            <person name="Kautmanova I."/>
            <person name="Kiss B."/>
            <person name="Kocsube S."/>
            <person name="Kotiranta H."/>
            <person name="LaButti K.M."/>
            <person name="Lechner B.E."/>
            <person name="Liimatainen K."/>
            <person name="Lipzen A."/>
            <person name="Lukacs Z."/>
            <person name="Mihaltcheva S."/>
            <person name="Morgado L.N."/>
            <person name="Niskanen T."/>
            <person name="Noordeloos M.E."/>
            <person name="Ohm R.A."/>
            <person name="Ortiz-Santana B."/>
            <person name="Ovrebo C."/>
            <person name="Racz N."/>
            <person name="Riley R."/>
            <person name="Savchenko A."/>
            <person name="Shiryaev A."/>
            <person name="Soop K."/>
            <person name="Spirin V."/>
            <person name="Szebenyi C."/>
            <person name="Tomsovsky M."/>
            <person name="Tulloss R.E."/>
            <person name="Uehling J."/>
            <person name="Grigoriev I.V."/>
            <person name="Vagvolgyi C."/>
            <person name="Papp T."/>
            <person name="Martin F.M."/>
            <person name="Miettinen O."/>
            <person name="Hibbett D.S."/>
            <person name="Nagy L.G."/>
        </authorList>
    </citation>
    <scope>NUCLEOTIDE SEQUENCE [LARGE SCALE GENOMIC DNA]</scope>
    <source>
        <strain evidence="1 2">CBS 962.96</strain>
    </source>
</reference>
<gene>
    <name evidence="1" type="ORF">K435DRAFT_504146</name>
</gene>
<evidence type="ECO:0000313" key="1">
    <source>
        <dbReference type="EMBL" id="THU99201.1"/>
    </source>
</evidence>
<proteinExistence type="predicted"/>